<name>A0ABN2GP48_9ACTN</name>
<feature type="region of interest" description="Disordered" evidence="1">
    <location>
        <begin position="39"/>
        <end position="70"/>
    </location>
</feature>
<sequence length="70" mass="7836">MTMTTIKVPKVLRDRLHQLAVADGLTLAQEIELLMKKNAPRPEPRFGGFRSEKPLTSDEIEAKLTSGFGR</sequence>
<protein>
    <submittedName>
        <fullName evidence="2">Uncharacterized protein</fullName>
    </submittedName>
</protein>
<feature type="compositionally biased region" description="Basic and acidic residues" evidence="1">
    <location>
        <begin position="40"/>
        <end position="62"/>
    </location>
</feature>
<organism evidence="2 3">
    <name type="scientific">Glycomyces endophyticus</name>
    <dbReference type="NCBI Taxonomy" id="480996"/>
    <lineage>
        <taxon>Bacteria</taxon>
        <taxon>Bacillati</taxon>
        <taxon>Actinomycetota</taxon>
        <taxon>Actinomycetes</taxon>
        <taxon>Glycomycetales</taxon>
        <taxon>Glycomycetaceae</taxon>
        <taxon>Glycomyces</taxon>
    </lineage>
</organism>
<proteinExistence type="predicted"/>
<accession>A0ABN2GP48</accession>
<comment type="caution">
    <text evidence="2">The sequence shown here is derived from an EMBL/GenBank/DDBJ whole genome shotgun (WGS) entry which is preliminary data.</text>
</comment>
<dbReference type="Proteomes" id="UP001499851">
    <property type="component" value="Unassembled WGS sequence"/>
</dbReference>
<gene>
    <name evidence="2" type="ORF">GCM10009830_21250</name>
</gene>
<reference evidence="2 3" key="1">
    <citation type="journal article" date="2019" name="Int. J. Syst. Evol. Microbiol.">
        <title>The Global Catalogue of Microorganisms (GCM) 10K type strain sequencing project: providing services to taxonomists for standard genome sequencing and annotation.</title>
        <authorList>
            <consortium name="The Broad Institute Genomics Platform"/>
            <consortium name="The Broad Institute Genome Sequencing Center for Infectious Disease"/>
            <person name="Wu L."/>
            <person name="Ma J."/>
        </authorList>
    </citation>
    <scope>NUCLEOTIDE SEQUENCE [LARGE SCALE GENOMIC DNA]</scope>
    <source>
        <strain evidence="2 3">JCM 16001</strain>
    </source>
</reference>
<dbReference type="EMBL" id="BAAAQF010000006">
    <property type="protein sequence ID" value="GAA1674552.1"/>
    <property type="molecule type" value="Genomic_DNA"/>
</dbReference>
<evidence type="ECO:0000256" key="1">
    <source>
        <dbReference type="SAM" id="MobiDB-lite"/>
    </source>
</evidence>
<keyword evidence="3" id="KW-1185">Reference proteome</keyword>
<evidence type="ECO:0000313" key="3">
    <source>
        <dbReference type="Proteomes" id="UP001499851"/>
    </source>
</evidence>
<evidence type="ECO:0000313" key="2">
    <source>
        <dbReference type="EMBL" id="GAA1674552.1"/>
    </source>
</evidence>